<evidence type="ECO:0000256" key="1">
    <source>
        <dbReference type="ARBA" id="ARBA00023125"/>
    </source>
</evidence>
<evidence type="ECO:0000313" key="5">
    <source>
        <dbReference type="EMBL" id="GAA3510764.1"/>
    </source>
</evidence>
<dbReference type="SMART" id="SM00448">
    <property type="entry name" value="REC"/>
    <property type="match status" value="1"/>
</dbReference>
<feature type="transmembrane region" description="Helical" evidence="3">
    <location>
        <begin position="222"/>
        <end position="240"/>
    </location>
</feature>
<feature type="transmembrane region" description="Helical" evidence="3">
    <location>
        <begin position="194"/>
        <end position="215"/>
    </location>
</feature>
<keyword evidence="2" id="KW-0597">Phosphoprotein</keyword>
<keyword evidence="3" id="KW-0812">Transmembrane</keyword>
<dbReference type="Proteomes" id="UP001500459">
    <property type="component" value="Unassembled WGS sequence"/>
</dbReference>
<dbReference type="PROSITE" id="PS50110">
    <property type="entry name" value="RESPONSE_REGULATORY"/>
    <property type="match status" value="1"/>
</dbReference>
<feature type="modified residue" description="4-aspartylphosphate" evidence="2">
    <location>
        <position position="68"/>
    </location>
</feature>
<keyword evidence="3" id="KW-0472">Membrane</keyword>
<evidence type="ECO:0000259" key="4">
    <source>
        <dbReference type="PROSITE" id="PS50110"/>
    </source>
</evidence>
<dbReference type="Gene3D" id="3.40.50.2300">
    <property type="match status" value="1"/>
</dbReference>
<dbReference type="InterPro" id="IPR039420">
    <property type="entry name" value="WalR-like"/>
</dbReference>
<dbReference type="EMBL" id="BAABCW010000010">
    <property type="protein sequence ID" value="GAA3510764.1"/>
    <property type="molecule type" value="Genomic_DNA"/>
</dbReference>
<feature type="domain" description="Response regulatory" evidence="4">
    <location>
        <begin position="17"/>
        <end position="128"/>
    </location>
</feature>
<dbReference type="InterPro" id="IPR001789">
    <property type="entry name" value="Sig_transdc_resp-reg_receiver"/>
</dbReference>
<dbReference type="InterPro" id="IPR011006">
    <property type="entry name" value="CheY-like_superfamily"/>
</dbReference>
<evidence type="ECO:0000256" key="2">
    <source>
        <dbReference type="PROSITE-ProRule" id="PRU00169"/>
    </source>
</evidence>
<name>A0ABP6UNC2_9FLAO</name>
<evidence type="ECO:0000313" key="6">
    <source>
        <dbReference type="Proteomes" id="UP001500459"/>
    </source>
</evidence>
<dbReference type="Pfam" id="PF00072">
    <property type="entry name" value="Response_reg"/>
    <property type="match status" value="1"/>
</dbReference>
<reference evidence="6" key="1">
    <citation type="journal article" date="2019" name="Int. J. Syst. Evol. Microbiol.">
        <title>The Global Catalogue of Microorganisms (GCM) 10K type strain sequencing project: providing services to taxonomists for standard genome sequencing and annotation.</title>
        <authorList>
            <consortium name="The Broad Institute Genomics Platform"/>
            <consortium name="The Broad Institute Genome Sequencing Center for Infectious Disease"/>
            <person name="Wu L."/>
            <person name="Ma J."/>
        </authorList>
    </citation>
    <scope>NUCLEOTIDE SEQUENCE [LARGE SCALE GENOMIC DNA]</scope>
    <source>
        <strain evidence="6">JCM 17106</strain>
    </source>
</reference>
<dbReference type="PANTHER" id="PTHR48111:SF17">
    <property type="entry name" value="TRANSCRIPTIONAL REGULATORY PROTEIN YPDB"/>
    <property type="match status" value="1"/>
</dbReference>
<protein>
    <recommendedName>
        <fullName evidence="4">Response regulatory domain-containing protein</fullName>
    </recommendedName>
</protein>
<keyword evidence="6" id="KW-1185">Reference proteome</keyword>
<feature type="transmembrane region" description="Helical" evidence="3">
    <location>
        <begin position="165"/>
        <end position="188"/>
    </location>
</feature>
<dbReference type="PANTHER" id="PTHR48111">
    <property type="entry name" value="REGULATOR OF RPOS"/>
    <property type="match status" value="1"/>
</dbReference>
<dbReference type="SUPFAM" id="SSF52172">
    <property type="entry name" value="CheY-like"/>
    <property type="match status" value="1"/>
</dbReference>
<accession>A0ABP6UNC2</accession>
<sequence>MCCFYSKANCIYINSWFYDYEVYEPIARQILENYIDSLPNLEIIASCKNTFEVLQILQEKSIDILFLDINMPKLSGLSLLKTIQQKPDVITTTAYPEYAIEGFELAVTDYLLKPFSLERFLQAVNKVQKTSEINTESISIVKAEKQRFIFVKNNKKIIKISFDEINYVEALAIIGQSCLGSVAVMFTLMNGNSFLEMFQLFIITCMCMTYNAAILSQQKAKWSFNILIASILSSIIIMIFNI</sequence>
<proteinExistence type="predicted"/>
<organism evidence="5 6">
    <name type="scientific">Aquimarina addita</name>
    <dbReference type="NCBI Taxonomy" id="870485"/>
    <lineage>
        <taxon>Bacteria</taxon>
        <taxon>Pseudomonadati</taxon>
        <taxon>Bacteroidota</taxon>
        <taxon>Flavobacteriia</taxon>
        <taxon>Flavobacteriales</taxon>
        <taxon>Flavobacteriaceae</taxon>
        <taxon>Aquimarina</taxon>
    </lineage>
</organism>
<dbReference type="RefSeq" id="WP_344927950.1">
    <property type="nucleotide sequence ID" value="NZ_BAABCW010000010.1"/>
</dbReference>
<comment type="caution">
    <text evidence="5">The sequence shown here is derived from an EMBL/GenBank/DDBJ whole genome shotgun (WGS) entry which is preliminary data.</text>
</comment>
<keyword evidence="3" id="KW-1133">Transmembrane helix</keyword>
<keyword evidence="1" id="KW-0238">DNA-binding</keyword>
<evidence type="ECO:0000256" key="3">
    <source>
        <dbReference type="SAM" id="Phobius"/>
    </source>
</evidence>
<gene>
    <name evidence="5" type="ORF">GCM10022393_25450</name>
</gene>